<reference evidence="2" key="1">
    <citation type="submission" date="2020-10" db="EMBL/GenBank/DDBJ databases">
        <authorList>
            <person name="Gilroy R."/>
        </authorList>
    </citation>
    <scope>NUCLEOTIDE SEQUENCE</scope>
    <source>
        <strain evidence="2">D5-748</strain>
    </source>
</reference>
<dbReference type="InterPro" id="IPR016181">
    <property type="entry name" value="Acyl_CoA_acyltransferase"/>
</dbReference>
<gene>
    <name evidence="2" type="ORF">IAC23_06400</name>
</gene>
<dbReference type="Proteomes" id="UP000823619">
    <property type="component" value="Unassembled WGS sequence"/>
</dbReference>
<dbReference type="Gene3D" id="3.40.630.30">
    <property type="match status" value="1"/>
</dbReference>
<dbReference type="AlphaFoldDB" id="A0A9D9HBE5"/>
<dbReference type="InterPro" id="IPR000182">
    <property type="entry name" value="GNAT_dom"/>
</dbReference>
<protein>
    <submittedName>
        <fullName evidence="2">GNAT family N-acetyltransferase</fullName>
    </submittedName>
</protein>
<dbReference type="SUPFAM" id="SSF55729">
    <property type="entry name" value="Acyl-CoA N-acyltransferases (Nat)"/>
    <property type="match status" value="1"/>
</dbReference>
<evidence type="ECO:0000259" key="1">
    <source>
        <dbReference type="PROSITE" id="PS51186"/>
    </source>
</evidence>
<comment type="caution">
    <text evidence="2">The sequence shown here is derived from an EMBL/GenBank/DDBJ whole genome shotgun (WGS) entry which is preliminary data.</text>
</comment>
<reference evidence="2" key="2">
    <citation type="journal article" date="2021" name="PeerJ">
        <title>Extensive microbial diversity within the chicken gut microbiome revealed by metagenomics and culture.</title>
        <authorList>
            <person name="Gilroy R."/>
            <person name="Ravi A."/>
            <person name="Getino M."/>
            <person name="Pursley I."/>
            <person name="Horton D.L."/>
            <person name="Alikhan N.F."/>
            <person name="Baker D."/>
            <person name="Gharbi K."/>
            <person name="Hall N."/>
            <person name="Watson M."/>
            <person name="Adriaenssens E.M."/>
            <person name="Foster-Nyarko E."/>
            <person name="Jarju S."/>
            <person name="Secka A."/>
            <person name="Antonio M."/>
            <person name="Oren A."/>
            <person name="Chaudhuri R.R."/>
            <person name="La Ragione R."/>
            <person name="Hildebrand F."/>
            <person name="Pallen M.J."/>
        </authorList>
    </citation>
    <scope>NUCLEOTIDE SEQUENCE</scope>
    <source>
        <strain evidence="2">D5-748</strain>
    </source>
</reference>
<dbReference type="Pfam" id="PF00583">
    <property type="entry name" value="Acetyltransf_1"/>
    <property type="match status" value="1"/>
</dbReference>
<feature type="domain" description="N-acetyltransferase" evidence="1">
    <location>
        <begin position="6"/>
        <end position="191"/>
    </location>
</feature>
<evidence type="ECO:0000313" key="3">
    <source>
        <dbReference type="Proteomes" id="UP000823619"/>
    </source>
</evidence>
<sequence length="191" mass="21043">MPDIELRFRKAVPEDSGAAWSILKAAKERMRLEGRTQWQGTYPSPDSVEDDIRKGYGYVLEALPSGQMAFSHSSGMSCLSVSVQERVAAYGAVVFDGESAYNALEGKWLSEQPYVAVHRLAVAGGFAGRGLAQHFLQEAAKLAVSMGIHSFKVDTNHDNVQMLHILDKLGFSFCGTVRYESPRLAFEKLIL</sequence>
<organism evidence="2 3">
    <name type="scientific">Candidatus Cryptobacteroides merdavium</name>
    <dbReference type="NCBI Taxonomy" id="2840769"/>
    <lineage>
        <taxon>Bacteria</taxon>
        <taxon>Pseudomonadati</taxon>
        <taxon>Bacteroidota</taxon>
        <taxon>Bacteroidia</taxon>
        <taxon>Bacteroidales</taxon>
        <taxon>Candidatus Cryptobacteroides</taxon>
    </lineage>
</organism>
<evidence type="ECO:0000313" key="2">
    <source>
        <dbReference type="EMBL" id="MBO8445306.1"/>
    </source>
</evidence>
<dbReference type="GO" id="GO:0016747">
    <property type="term" value="F:acyltransferase activity, transferring groups other than amino-acyl groups"/>
    <property type="evidence" value="ECO:0007669"/>
    <property type="project" value="InterPro"/>
</dbReference>
<accession>A0A9D9HBE5</accession>
<dbReference type="EMBL" id="JADIMO010000083">
    <property type="protein sequence ID" value="MBO8445306.1"/>
    <property type="molecule type" value="Genomic_DNA"/>
</dbReference>
<proteinExistence type="predicted"/>
<name>A0A9D9HBE5_9BACT</name>
<dbReference type="PROSITE" id="PS51186">
    <property type="entry name" value="GNAT"/>
    <property type="match status" value="1"/>
</dbReference>